<keyword evidence="2" id="KW-1133">Transmembrane helix</keyword>
<feature type="region of interest" description="Disordered" evidence="1">
    <location>
        <begin position="68"/>
        <end position="104"/>
    </location>
</feature>
<evidence type="ECO:0000313" key="4">
    <source>
        <dbReference type="Proteomes" id="UP000183208"/>
    </source>
</evidence>
<evidence type="ECO:0000256" key="2">
    <source>
        <dbReference type="SAM" id="Phobius"/>
    </source>
</evidence>
<keyword evidence="2" id="KW-0812">Transmembrane</keyword>
<feature type="region of interest" description="Disordered" evidence="1">
    <location>
        <begin position="203"/>
        <end position="224"/>
    </location>
</feature>
<evidence type="ECO:0000313" key="3">
    <source>
        <dbReference type="EMBL" id="SEC66147.1"/>
    </source>
</evidence>
<feature type="transmembrane region" description="Helical" evidence="2">
    <location>
        <begin position="7"/>
        <end position="29"/>
    </location>
</feature>
<dbReference type="EMBL" id="FNTI01000001">
    <property type="protein sequence ID" value="SEC66147.1"/>
    <property type="molecule type" value="Genomic_DNA"/>
</dbReference>
<accession>A0A1H4UBQ9</accession>
<name>A0A1H4UBQ9_9BRAD</name>
<feature type="compositionally biased region" description="Basic residues" evidence="1">
    <location>
        <begin position="215"/>
        <end position="224"/>
    </location>
</feature>
<protein>
    <submittedName>
        <fullName evidence="3">Uncharacterized protein</fullName>
    </submittedName>
</protein>
<proteinExistence type="predicted"/>
<dbReference type="AlphaFoldDB" id="A0A1H4UBQ9"/>
<evidence type="ECO:0000256" key="1">
    <source>
        <dbReference type="SAM" id="MobiDB-lite"/>
    </source>
</evidence>
<reference evidence="3 4" key="1">
    <citation type="submission" date="2016-10" db="EMBL/GenBank/DDBJ databases">
        <authorList>
            <person name="de Groot N.N."/>
        </authorList>
    </citation>
    <scope>NUCLEOTIDE SEQUENCE [LARGE SCALE GENOMIC DNA]</scope>
    <source>
        <strain evidence="3 4">GAS522</strain>
    </source>
</reference>
<gene>
    <name evidence="3" type="ORF">SAMN05444171_1969</name>
</gene>
<feature type="compositionally biased region" description="Basic and acidic residues" evidence="1">
    <location>
        <begin position="203"/>
        <end position="214"/>
    </location>
</feature>
<sequence length="263" mass="27283">MLPGFRFLFAAIVLSMSILIFGLGAAALLRSAHEEFASLPSRRAPAEPVFTRKNDAPMPTLALLRFDPPALDNKPSENAPAAVTSEPVASKAVTAAEQAPDAMPAEPEKLAALKPEEPMPAAAATPEIGAVDTTAATPVTPAEAAAPIANEDVKVAAIADTPEPSTTMAAPATDRPALEGNIAATKIATLGGPAVIIDEKTAAKTTDARPDRSAVRKRNAQRARERRRIAARRARLAARQAAAVAAQLQANPFAQTAVARTTQ</sequence>
<organism evidence="3 4">
    <name type="scientific">Bradyrhizobium lablabi</name>
    <dbReference type="NCBI Taxonomy" id="722472"/>
    <lineage>
        <taxon>Bacteria</taxon>
        <taxon>Pseudomonadati</taxon>
        <taxon>Pseudomonadota</taxon>
        <taxon>Alphaproteobacteria</taxon>
        <taxon>Hyphomicrobiales</taxon>
        <taxon>Nitrobacteraceae</taxon>
        <taxon>Bradyrhizobium</taxon>
    </lineage>
</organism>
<dbReference type="Proteomes" id="UP000183208">
    <property type="component" value="Unassembled WGS sequence"/>
</dbReference>
<keyword evidence="2" id="KW-0472">Membrane</keyword>